<dbReference type="CDD" id="cd04301">
    <property type="entry name" value="NAT_SF"/>
    <property type="match status" value="1"/>
</dbReference>
<dbReference type="AlphaFoldDB" id="A0A5B8M4I5"/>
<proteinExistence type="predicted"/>
<organism evidence="2 3">
    <name type="scientific">Humibacter ginsenosidimutans</name>
    <dbReference type="NCBI Taxonomy" id="2599293"/>
    <lineage>
        <taxon>Bacteria</taxon>
        <taxon>Bacillati</taxon>
        <taxon>Actinomycetota</taxon>
        <taxon>Actinomycetes</taxon>
        <taxon>Micrococcales</taxon>
        <taxon>Microbacteriaceae</taxon>
        <taxon>Humibacter</taxon>
    </lineage>
</organism>
<dbReference type="GO" id="GO:0016747">
    <property type="term" value="F:acyltransferase activity, transferring groups other than amino-acyl groups"/>
    <property type="evidence" value="ECO:0007669"/>
    <property type="project" value="InterPro"/>
</dbReference>
<evidence type="ECO:0000313" key="2">
    <source>
        <dbReference type="EMBL" id="QDZ14592.1"/>
    </source>
</evidence>
<gene>
    <name evidence="2" type="ORF">FPZ11_07325</name>
</gene>
<dbReference type="Gene3D" id="3.40.630.30">
    <property type="match status" value="1"/>
</dbReference>
<dbReference type="EMBL" id="CP042305">
    <property type="protein sequence ID" value="QDZ14592.1"/>
    <property type="molecule type" value="Genomic_DNA"/>
</dbReference>
<keyword evidence="3" id="KW-1185">Reference proteome</keyword>
<dbReference type="Proteomes" id="UP000320216">
    <property type="component" value="Chromosome"/>
</dbReference>
<keyword evidence="2" id="KW-0808">Transferase</keyword>
<dbReference type="PROSITE" id="PS51186">
    <property type="entry name" value="GNAT"/>
    <property type="match status" value="1"/>
</dbReference>
<dbReference type="KEGG" id="huw:FPZ11_07325"/>
<dbReference type="SUPFAM" id="SSF55729">
    <property type="entry name" value="Acyl-CoA N-acyltransferases (Nat)"/>
    <property type="match status" value="1"/>
</dbReference>
<dbReference type="OrthoDB" id="5243635at2"/>
<dbReference type="InterPro" id="IPR000182">
    <property type="entry name" value="GNAT_dom"/>
</dbReference>
<dbReference type="Pfam" id="PF13508">
    <property type="entry name" value="Acetyltransf_7"/>
    <property type="match status" value="1"/>
</dbReference>
<evidence type="ECO:0000259" key="1">
    <source>
        <dbReference type="PROSITE" id="PS51186"/>
    </source>
</evidence>
<dbReference type="InterPro" id="IPR016181">
    <property type="entry name" value="Acyl_CoA_acyltransferase"/>
</dbReference>
<feature type="domain" description="N-acetyltransferase" evidence="1">
    <location>
        <begin position="5"/>
        <end position="165"/>
    </location>
</feature>
<protein>
    <submittedName>
        <fullName evidence="2">GNAT family N-acetyltransferase</fullName>
    </submittedName>
</protein>
<sequence length="170" mass="18620">MPSPFVVRRPTPDDVAGIARVHVLAWQQTYRGLMSDEVLDDPGFVSRRERMWTALVTDPRYADTHVAIAEREGEIVGFASAGPAEAAYPDPPLQLFTIYLLRDEHGSGAGDALIESVLGAEPASLWVADPNPRAQAFYRKHGFVPEHAEERDSGVRELRMVREGAAPSAG</sequence>
<name>A0A5B8M4I5_9MICO</name>
<dbReference type="RefSeq" id="WP_146319647.1">
    <property type="nucleotide sequence ID" value="NZ_CP042305.1"/>
</dbReference>
<evidence type="ECO:0000313" key="3">
    <source>
        <dbReference type="Proteomes" id="UP000320216"/>
    </source>
</evidence>
<reference evidence="2 3" key="1">
    <citation type="submission" date="2019-07" db="EMBL/GenBank/DDBJ databases">
        <title>Full genome sequence of Humibacter sp. WJ7-1.</title>
        <authorList>
            <person name="Im W.-T."/>
        </authorList>
    </citation>
    <scope>NUCLEOTIDE SEQUENCE [LARGE SCALE GENOMIC DNA]</scope>
    <source>
        <strain evidence="2 3">WJ7-1</strain>
    </source>
</reference>
<accession>A0A5B8M4I5</accession>